<proteinExistence type="predicted"/>
<reference evidence="1" key="1">
    <citation type="submission" date="2014-09" db="EMBL/GenBank/DDBJ databases">
        <authorList>
            <person name="Magalhaes I.L.F."/>
            <person name="Oliveira U."/>
            <person name="Santos F.R."/>
            <person name="Vidigal T.H.D.A."/>
            <person name="Brescovit A.D."/>
            <person name="Santos A.J."/>
        </authorList>
    </citation>
    <scope>NUCLEOTIDE SEQUENCE</scope>
    <source>
        <tissue evidence="1">Shoot tissue taken approximately 20 cm above the soil surface</tissue>
    </source>
</reference>
<dbReference type="AlphaFoldDB" id="A0A0A8Z610"/>
<accession>A0A0A8Z610</accession>
<reference evidence="1" key="2">
    <citation type="journal article" date="2015" name="Data Brief">
        <title>Shoot transcriptome of the giant reed, Arundo donax.</title>
        <authorList>
            <person name="Barrero R.A."/>
            <person name="Guerrero F.D."/>
            <person name="Moolhuijzen P."/>
            <person name="Goolsby J.A."/>
            <person name="Tidwell J."/>
            <person name="Bellgard S.E."/>
            <person name="Bellgard M.I."/>
        </authorList>
    </citation>
    <scope>NUCLEOTIDE SEQUENCE</scope>
    <source>
        <tissue evidence="1">Shoot tissue taken approximately 20 cm above the soil surface</tissue>
    </source>
</reference>
<name>A0A0A8Z610_ARUDO</name>
<organism evidence="1">
    <name type="scientific">Arundo donax</name>
    <name type="common">Giant reed</name>
    <name type="synonym">Donax arundinaceus</name>
    <dbReference type="NCBI Taxonomy" id="35708"/>
    <lineage>
        <taxon>Eukaryota</taxon>
        <taxon>Viridiplantae</taxon>
        <taxon>Streptophyta</taxon>
        <taxon>Embryophyta</taxon>
        <taxon>Tracheophyta</taxon>
        <taxon>Spermatophyta</taxon>
        <taxon>Magnoliopsida</taxon>
        <taxon>Liliopsida</taxon>
        <taxon>Poales</taxon>
        <taxon>Poaceae</taxon>
        <taxon>PACMAD clade</taxon>
        <taxon>Arundinoideae</taxon>
        <taxon>Arundineae</taxon>
        <taxon>Arundo</taxon>
    </lineage>
</organism>
<sequence length="39" mass="4307">MKLSLPCKSLNLSRESLIFLQFTMTEGVCTSRGLSSATR</sequence>
<evidence type="ECO:0000313" key="1">
    <source>
        <dbReference type="EMBL" id="JAD34241.1"/>
    </source>
</evidence>
<dbReference type="EMBL" id="GBRH01263654">
    <property type="protein sequence ID" value="JAD34241.1"/>
    <property type="molecule type" value="Transcribed_RNA"/>
</dbReference>
<protein>
    <submittedName>
        <fullName evidence="1">Uncharacterized protein</fullName>
    </submittedName>
</protein>